<dbReference type="SUPFAM" id="SSF52540">
    <property type="entry name" value="P-loop containing nucleoside triphosphate hydrolases"/>
    <property type="match status" value="1"/>
</dbReference>
<dbReference type="EMBL" id="CP015961">
    <property type="protein sequence ID" value="ANI91356.1"/>
    <property type="molecule type" value="Genomic_DNA"/>
</dbReference>
<evidence type="ECO:0000313" key="2">
    <source>
        <dbReference type="EMBL" id="ANI91356.1"/>
    </source>
</evidence>
<proteinExistence type="inferred from homology"/>
<dbReference type="PANTHER" id="PTHR30486:SF6">
    <property type="entry name" value="TYPE IV PILUS RETRACTATION ATPASE PILT"/>
    <property type="match status" value="1"/>
</dbReference>
<dbReference type="PANTHER" id="PTHR30486">
    <property type="entry name" value="TWITCHING MOTILITY PROTEIN PILT"/>
    <property type="match status" value="1"/>
</dbReference>
<dbReference type="Gene3D" id="3.30.450.380">
    <property type="match status" value="1"/>
</dbReference>
<dbReference type="InterPro" id="IPR050921">
    <property type="entry name" value="T4SS_GSP_E_ATPase"/>
</dbReference>
<sequence>MSVTTDPDIVSAVRDYLVASGEATTMSTIVEALRASESTMRGAADLIDTARAVHRQLAGAGPLEPLLMRPNVTDIVVNGPGEVLADTGAGLVPAGVVIADVDQTRLLAQRLAARAGRRLDDASPFVDGVFAARDGIRWRLHAVLAPLAVDGTCLSLRVLRPATSSFPALEESGSLDVEAAALLRDIVAARLSYLVIGGTGAG</sequence>
<comment type="similarity">
    <text evidence="1">Belongs to the GSP E family.</text>
</comment>
<evidence type="ECO:0000313" key="3">
    <source>
        <dbReference type="Proteomes" id="UP000186104"/>
    </source>
</evidence>
<dbReference type="RefSeq" id="WP_156515199.1">
    <property type="nucleotide sequence ID" value="NZ_CP015961.1"/>
</dbReference>
<evidence type="ECO:0000256" key="1">
    <source>
        <dbReference type="ARBA" id="ARBA00006611"/>
    </source>
</evidence>
<keyword evidence="3" id="KW-1185">Reference proteome</keyword>
<organism evidence="2 3">
    <name type="scientific">Dietzia timorensis</name>
    <dbReference type="NCBI Taxonomy" id="499555"/>
    <lineage>
        <taxon>Bacteria</taxon>
        <taxon>Bacillati</taxon>
        <taxon>Actinomycetota</taxon>
        <taxon>Actinomycetes</taxon>
        <taxon>Mycobacteriales</taxon>
        <taxon>Dietziaceae</taxon>
        <taxon>Dietzia</taxon>
    </lineage>
</organism>
<gene>
    <name evidence="2" type="ORF">BJL86_0553</name>
</gene>
<accession>A0A173LGB4</accession>
<dbReference type="KEGG" id="dtm:BJL86_0553"/>
<dbReference type="STRING" id="499555.BJL86_0553"/>
<dbReference type="AlphaFoldDB" id="A0A173LGB4"/>
<dbReference type="OrthoDB" id="9810761at2"/>
<name>A0A173LGB4_9ACTN</name>
<dbReference type="InterPro" id="IPR027417">
    <property type="entry name" value="P-loop_NTPase"/>
</dbReference>
<protein>
    <submittedName>
        <fullName evidence="2">Putative conjugal transfer protein</fullName>
    </submittedName>
</protein>
<reference evidence="2 3" key="1">
    <citation type="submission" date="2016-06" db="EMBL/GenBank/DDBJ databases">
        <title>Complete genome sequence of a saline-alkali tolerant type strain Dietzia timorensis ID05-A0528T.</title>
        <authorList>
            <person name="Wu X."/>
        </authorList>
    </citation>
    <scope>NUCLEOTIDE SEQUENCE [LARGE SCALE GENOMIC DNA]</scope>
    <source>
        <strain evidence="2 3">ID05-A0528</strain>
    </source>
</reference>
<dbReference type="GO" id="GO:0016887">
    <property type="term" value="F:ATP hydrolysis activity"/>
    <property type="evidence" value="ECO:0007669"/>
    <property type="project" value="InterPro"/>
</dbReference>
<dbReference type="Proteomes" id="UP000186104">
    <property type="component" value="Chromosome"/>
</dbReference>